<dbReference type="GO" id="GO:0005886">
    <property type="term" value="C:plasma membrane"/>
    <property type="evidence" value="ECO:0007669"/>
    <property type="project" value="UniProtKB-SubCell"/>
</dbReference>
<dbReference type="InterPro" id="IPR004812">
    <property type="entry name" value="Efflux_drug-R_Bcr/CmlA"/>
</dbReference>
<dbReference type="NCBIfam" id="TIGR00710">
    <property type="entry name" value="efflux_Bcr_CflA"/>
    <property type="match status" value="1"/>
</dbReference>
<dbReference type="InterPro" id="IPR036259">
    <property type="entry name" value="MFS_trans_sf"/>
</dbReference>
<dbReference type="Pfam" id="PF07690">
    <property type="entry name" value="MFS_1"/>
    <property type="match status" value="1"/>
</dbReference>
<keyword evidence="5 8" id="KW-0812">Transmembrane</keyword>
<dbReference type="PANTHER" id="PTHR23502:SF132">
    <property type="entry name" value="POLYAMINE TRANSPORTER 2-RELATED"/>
    <property type="match status" value="1"/>
</dbReference>
<dbReference type="CDD" id="cd17320">
    <property type="entry name" value="MFS_MdfA_MDR_like"/>
    <property type="match status" value="1"/>
</dbReference>
<evidence type="ECO:0000256" key="2">
    <source>
        <dbReference type="ARBA" id="ARBA00006236"/>
    </source>
</evidence>
<gene>
    <name evidence="10" type="ORF">OINT_1000934</name>
</gene>
<feature type="transmembrane region" description="Helical" evidence="8">
    <location>
        <begin position="212"/>
        <end position="232"/>
    </location>
</feature>
<dbReference type="PANTHER" id="PTHR23502">
    <property type="entry name" value="MAJOR FACILITATOR SUPERFAMILY"/>
    <property type="match status" value="1"/>
</dbReference>
<feature type="transmembrane region" description="Helical" evidence="8">
    <location>
        <begin position="288"/>
        <end position="312"/>
    </location>
</feature>
<evidence type="ECO:0000256" key="7">
    <source>
        <dbReference type="ARBA" id="ARBA00023136"/>
    </source>
</evidence>
<protein>
    <recommendedName>
        <fullName evidence="8">Bcr/CflA family efflux transporter</fullName>
    </recommendedName>
</protein>
<dbReference type="InterPro" id="IPR020846">
    <property type="entry name" value="MFS_dom"/>
</dbReference>
<comment type="subcellular location">
    <subcellularLocation>
        <location evidence="8">Cell inner membrane</location>
        <topology evidence="8">Multi-pass membrane protein</topology>
    </subcellularLocation>
    <subcellularLocation>
        <location evidence="1">Cell membrane</location>
        <topology evidence="1">Multi-pass membrane protein</topology>
    </subcellularLocation>
</comment>
<feature type="transmembrane region" description="Helical" evidence="8">
    <location>
        <begin position="424"/>
        <end position="441"/>
    </location>
</feature>
<dbReference type="Proteomes" id="UP000004386">
    <property type="component" value="Unassembled WGS sequence"/>
</dbReference>
<evidence type="ECO:0000313" key="10">
    <source>
        <dbReference type="EMBL" id="EEQ95551.1"/>
    </source>
</evidence>
<evidence type="ECO:0000256" key="8">
    <source>
        <dbReference type="RuleBase" id="RU365088"/>
    </source>
</evidence>
<evidence type="ECO:0000256" key="6">
    <source>
        <dbReference type="ARBA" id="ARBA00022989"/>
    </source>
</evidence>
<feature type="transmembrane region" description="Helical" evidence="8">
    <location>
        <begin position="184"/>
        <end position="206"/>
    </location>
</feature>
<organism evidence="10 11">
    <name type="scientific">Brucella intermedia LMG 3301</name>
    <dbReference type="NCBI Taxonomy" id="641118"/>
    <lineage>
        <taxon>Bacteria</taxon>
        <taxon>Pseudomonadati</taxon>
        <taxon>Pseudomonadota</taxon>
        <taxon>Alphaproteobacteria</taxon>
        <taxon>Hyphomicrobiales</taxon>
        <taxon>Brucellaceae</taxon>
        <taxon>Brucella/Ochrobactrum group</taxon>
        <taxon>Brucella</taxon>
    </lineage>
</organism>
<keyword evidence="6 8" id="KW-1133">Transmembrane helix</keyword>
<feature type="transmembrane region" description="Helical" evidence="8">
    <location>
        <begin position="252"/>
        <end position="282"/>
    </location>
</feature>
<dbReference type="EMBL" id="ACQA01000001">
    <property type="protein sequence ID" value="EEQ95551.1"/>
    <property type="molecule type" value="Genomic_DNA"/>
</dbReference>
<reference evidence="10 11" key="1">
    <citation type="submission" date="2009-05" db="EMBL/GenBank/DDBJ databases">
        <authorList>
            <person name="Setubal J.C."/>
            <person name="Boyle S."/>
            <person name="Crasta O.R."/>
            <person name="Gillespie J.J."/>
            <person name="Kenyon R.W."/>
            <person name="Lu J."/>
            <person name="Mane S."/>
            <person name="Nagrani S."/>
            <person name="Shallom J.M."/>
            <person name="Shallom S."/>
            <person name="Shukla M."/>
            <person name="Snyder E.E."/>
            <person name="Sobral B.W."/>
            <person name="Wattam A.R."/>
            <person name="Will R."/>
            <person name="Williams K."/>
            <person name="Yoo H."/>
            <person name="Munk C."/>
            <person name="Tapia R."/>
            <person name="Green L."/>
            <person name="Rogers Y."/>
            <person name="Detter J.C."/>
            <person name="Bruce D."/>
            <person name="Brettin T.S."/>
            <person name="Tsolis R."/>
        </authorList>
    </citation>
    <scope>NUCLEOTIDE SEQUENCE [LARGE SCALE GENOMIC DNA]</scope>
    <source>
        <strain evidence="10 11">LMG 3301</strain>
    </source>
</reference>
<feature type="domain" description="Major facilitator superfamily (MFS) profile" evidence="9">
    <location>
        <begin position="59"/>
        <end position="443"/>
    </location>
</feature>
<dbReference type="InterPro" id="IPR011701">
    <property type="entry name" value="MFS"/>
</dbReference>
<comment type="similarity">
    <text evidence="2 8">Belongs to the major facilitator superfamily. Bcr/CmlA family.</text>
</comment>
<feature type="transmembrane region" description="Helical" evidence="8">
    <location>
        <begin position="151"/>
        <end position="172"/>
    </location>
</feature>
<feature type="transmembrane region" description="Helical" evidence="8">
    <location>
        <begin position="127"/>
        <end position="145"/>
    </location>
</feature>
<sequence length="458" mass="49274">MLDVQRRISVCLLLLSKFCLSYRVPRRDALLCQGMPVMPLDIKNGSPDQKTSMRGRGEFIALIAAIMAINALAVDIMLPGLPQIGASLGVQSENHVQFVITAYLLGFGVSQLFYGPLSDRFGRRLPLFGGLVIYILAALASAVVTDFTTLIVLRVLQGLGAAGTRVIAVSVVRDKFAGRQMAEVMSLVMMVFMILPVVAPATGQLIMLLGEWHLIFLSMALMALIVGMWAFFRLPETLPASNRRPLTVRSVIGGFGIVLSNRVALFYMLGTSFILGALFGYINSAQQIFVGIYELGALFPLAFAAVAMTLALASFMNSRLVGRFGMRRISQSMLLVFTGFSLLWMVLSVTMEGPVPFPLLMAIYMTIMFSFSLVTANFNALAMEPLGEVAGTASSVLGFAQTVIGAALGAVIGQAFDGTTTPVATGYCVLGFVALGCVLIAERGRLFRVQNPPAEHVI</sequence>
<keyword evidence="4" id="KW-1003">Cell membrane</keyword>
<evidence type="ECO:0000256" key="4">
    <source>
        <dbReference type="ARBA" id="ARBA00022475"/>
    </source>
</evidence>
<feature type="transmembrane region" description="Helical" evidence="8">
    <location>
        <begin position="390"/>
        <end position="412"/>
    </location>
</feature>
<dbReference type="SUPFAM" id="SSF103473">
    <property type="entry name" value="MFS general substrate transporter"/>
    <property type="match status" value="1"/>
</dbReference>
<accession>C4WG22</accession>
<evidence type="ECO:0000256" key="1">
    <source>
        <dbReference type="ARBA" id="ARBA00004651"/>
    </source>
</evidence>
<keyword evidence="3 8" id="KW-0813">Transport</keyword>
<dbReference type="AlphaFoldDB" id="C4WG22"/>
<keyword evidence="7 8" id="KW-0472">Membrane</keyword>
<feature type="transmembrane region" description="Helical" evidence="8">
    <location>
        <begin position="333"/>
        <end position="351"/>
    </location>
</feature>
<feature type="transmembrane region" description="Helical" evidence="8">
    <location>
        <begin position="357"/>
        <end position="378"/>
    </location>
</feature>
<proteinExistence type="inferred from homology"/>
<comment type="caution">
    <text evidence="10">The sequence shown here is derived from an EMBL/GenBank/DDBJ whole genome shotgun (WGS) entry which is preliminary data.</text>
</comment>
<evidence type="ECO:0000256" key="3">
    <source>
        <dbReference type="ARBA" id="ARBA00022448"/>
    </source>
</evidence>
<feature type="transmembrane region" description="Helical" evidence="8">
    <location>
        <begin position="59"/>
        <end position="78"/>
    </location>
</feature>
<evidence type="ECO:0000259" key="9">
    <source>
        <dbReference type="PROSITE" id="PS50850"/>
    </source>
</evidence>
<dbReference type="GO" id="GO:1990961">
    <property type="term" value="P:xenobiotic detoxification by transmembrane export across the plasma membrane"/>
    <property type="evidence" value="ECO:0007669"/>
    <property type="project" value="InterPro"/>
</dbReference>
<evidence type="ECO:0000313" key="11">
    <source>
        <dbReference type="Proteomes" id="UP000004386"/>
    </source>
</evidence>
<feature type="transmembrane region" description="Helical" evidence="8">
    <location>
        <begin position="98"/>
        <end position="115"/>
    </location>
</feature>
<dbReference type="PROSITE" id="PS50850">
    <property type="entry name" value="MFS"/>
    <property type="match status" value="1"/>
</dbReference>
<dbReference type="GO" id="GO:0042910">
    <property type="term" value="F:xenobiotic transmembrane transporter activity"/>
    <property type="evidence" value="ECO:0007669"/>
    <property type="project" value="InterPro"/>
</dbReference>
<name>C4WG22_9HYPH</name>
<evidence type="ECO:0000256" key="5">
    <source>
        <dbReference type="ARBA" id="ARBA00022692"/>
    </source>
</evidence>
<dbReference type="HOGENOM" id="CLU_001265_47_0_5"/>
<dbReference type="Gene3D" id="1.20.1720.10">
    <property type="entry name" value="Multidrug resistance protein D"/>
    <property type="match status" value="1"/>
</dbReference>
<keyword evidence="8" id="KW-0997">Cell inner membrane</keyword>